<evidence type="ECO:0000256" key="1">
    <source>
        <dbReference type="SAM" id="MobiDB-lite"/>
    </source>
</evidence>
<name>A0ABW6BNW7_9SPHI</name>
<reference evidence="3" key="1">
    <citation type="journal article" date="2019" name="Int. J. Syst. Evol. Microbiol.">
        <title>The Global Catalogue of Microorganisms (GCM) 10K type strain sequencing project: providing services to taxonomists for standard genome sequencing and annotation.</title>
        <authorList>
            <consortium name="The Broad Institute Genomics Platform"/>
            <consortium name="The Broad Institute Genome Sequencing Center for Infectious Disease"/>
            <person name="Wu L."/>
            <person name="Ma J."/>
        </authorList>
    </citation>
    <scope>NUCLEOTIDE SEQUENCE [LARGE SCALE GENOMIC DNA]</scope>
    <source>
        <strain evidence="3">KCTC 22814</strain>
    </source>
</reference>
<evidence type="ECO:0000313" key="3">
    <source>
        <dbReference type="Proteomes" id="UP001597525"/>
    </source>
</evidence>
<protein>
    <recommendedName>
        <fullName evidence="4">Lipoprotein</fullName>
    </recommendedName>
</protein>
<sequence length="222" mass="25143">MMRPIYLLLAGSTLLASCHTETKKNGTDDTTQILPDNSTADSLTPPITDQSLETVAAIQDAYVQTMERLQKGALDSTFFEYDCQEERNGRVVYYSEKGKLLLIKHSYGEYSHHEVDETYFVRDKKPFFQFRQATTWSFDSGSAAEGATRDEVQEQRIYLKDEEPFRCLQKSYVMRSKANDNPIPDKLPNKDVDCASSASALTSFALLAKYEQQPTTGCLDEQ</sequence>
<evidence type="ECO:0000313" key="2">
    <source>
        <dbReference type="EMBL" id="MFD2970109.1"/>
    </source>
</evidence>
<dbReference type="Proteomes" id="UP001597525">
    <property type="component" value="Unassembled WGS sequence"/>
</dbReference>
<proteinExistence type="predicted"/>
<comment type="caution">
    <text evidence="2">The sequence shown here is derived from an EMBL/GenBank/DDBJ whole genome shotgun (WGS) entry which is preliminary data.</text>
</comment>
<dbReference type="PROSITE" id="PS51257">
    <property type="entry name" value="PROKAR_LIPOPROTEIN"/>
    <property type="match status" value="1"/>
</dbReference>
<dbReference type="EMBL" id="JBHUPB010000015">
    <property type="protein sequence ID" value="MFD2970109.1"/>
    <property type="molecule type" value="Genomic_DNA"/>
</dbReference>
<gene>
    <name evidence="2" type="ORF">ACFS7Y_22150</name>
</gene>
<organism evidence="2 3">
    <name type="scientific">Sphingobacterium bambusae</name>
    <dbReference type="NCBI Taxonomy" id="662858"/>
    <lineage>
        <taxon>Bacteria</taxon>
        <taxon>Pseudomonadati</taxon>
        <taxon>Bacteroidota</taxon>
        <taxon>Sphingobacteriia</taxon>
        <taxon>Sphingobacteriales</taxon>
        <taxon>Sphingobacteriaceae</taxon>
        <taxon>Sphingobacterium</taxon>
    </lineage>
</organism>
<keyword evidence="3" id="KW-1185">Reference proteome</keyword>
<dbReference type="RefSeq" id="WP_320183590.1">
    <property type="nucleotide sequence ID" value="NZ_CP138332.1"/>
</dbReference>
<feature type="compositionally biased region" description="Polar residues" evidence="1">
    <location>
        <begin position="28"/>
        <end position="45"/>
    </location>
</feature>
<accession>A0ABW6BNW7</accession>
<evidence type="ECO:0008006" key="4">
    <source>
        <dbReference type="Google" id="ProtNLM"/>
    </source>
</evidence>
<feature type="region of interest" description="Disordered" evidence="1">
    <location>
        <begin position="22"/>
        <end position="45"/>
    </location>
</feature>